<dbReference type="Pfam" id="PF02447">
    <property type="entry name" value="GntP_permease"/>
    <property type="match status" value="1"/>
</dbReference>
<feature type="transmembrane region" description="Helical" evidence="1">
    <location>
        <begin position="178"/>
        <end position="198"/>
    </location>
</feature>
<organism evidence="2">
    <name type="scientific">marine metagenome</name>
    <dbReference type="NCBI Taxonomy" id="408172"/>
    <lineage>
        <taxon>unclassified sequences</taxon>
        <taxon>metagenomes</taxon>
        <taxon>ecological metagenomes</taxon>
    </lineage>
</organism>
<keyword evidence="1" id="KW-0472">Membrane</keyword>
<dbReference type="GO" id="GO:0005886">
    <property type="term" value="C:plasma membrane"/>
    <property type="evidence" value="ECO:0007669"/>
    <property type="project" value="TreeGrafter"/>
</dbReference>
<feature type="transmembrane region" description="Helical" evidence="1">
    <location>
        <begin position="425"/>
        <end position="446"/>
    </location>
</feature>
<feature type="transmembrane region" description="Helical" evidence="1">
    <location>
        <begin position="267"/>
        <end position="287"/>
    </location>
</feature>
<feature type="transmembrane region" description="Helical" evidence="1">
    <location>
        <begin position="234"/>
        <end position="255"/>
    </location>
</feature>
<feature type="transmembrane region" description="Helical" evidence="1">
    <location>
        <begin position="103"/>
        <end position="128"/>
    </location>
</feature>
<dbReference type="AlphaFoldDB" id="A0A381TL07"/>
<feature type="transmembrane region" description="Helical" evidence="1">
    <location>
        <begin position="6"/>
        <end position="22"/>
    </location>
</feature>
<feature type="transmembrane region" description="Helical" evidence="1">
    <location>
        <begin position="387"/>
        <end position="405"/>
    </location>
</feature>
<sequence length="450" mass="47461">MSEAQLIGSAIAGIGLLLYLIIRIKLHAFVALLIGSIVIGVGAGMPFDGVLDSITKGIGNTLATIAVVVGLGAMFGRMLEVSGGAKVLADSLIYRFGEKNAQWSLMGIGFIIAIPVFFDVAFIILISLIYGLTNSTKKPIISYALPLLAGLAVTHAFIPPTPGPIAVAGILGADLGWVMLFGIIIGLPSAIIAGPIYAKYISHRVPGNVPSYMHISTQEDNKHHNRKLPKTSQIIILIAIPLSLIIANTIAGIVIEDDNSVKRILLFIGNPMVALLITTILCFWILGVKSGYKTQEIQDIATKALEPAGIIILVTCAGGVLKQILIDSGLGNIFAKYLISSNLPPLLLAFTTAMIIRIAQGSATVAMLTSSGLIASILGDLNYSEQMLALLVISIAAGATCFSHVNDSGFWLVNRYLGLSVPDTLKTWSVTTGLIGVVSILLILIISNFI</sequence>
<keyword evidence="1" id="KW-0812">Transmembrane</keyword>
<dbReference type="EMBL" id="UINC01004775">
    <property type="protein sequence ID" value="SVA16765.1"/>
    <property type="molecule type" value="Genomic_DNA"/>
</dbReference>
<feature type="transmembrane region" description="Helical" evidence="1">
    <location>
        <begin position="346"/>
        <end position="375"/>
    </location>
</feature>
<feature type="transmembrane region" description="Helical" evidence="1">
    <location>
        <begin position="308"/>
        <end position="326"/>
    </location>
</feature>
<protein>
    <recommendedName>
        <fullName evidence="3">Gluconate transporter</fullName>
    </recommendedName>
</protein>
<dbReference type="PANTHER" id="PTHR30354">
    <property type="entry name" value="GNT FAMILY GLUCONATE TRANSPORTER"/>
    <property type="match status" value="1"/>
</dbReference>
<dbReference type="InterPro" id="IPR003474">
    <property type="entry name" value="Glcn_transporter"/>
</dbReference>
<feature type="transmembrane region" description="Helical" evidence="1">
    <location>
        <begin position="140"/>
        <end position="158"/>
    </location>
</feature>
<evidence type="ECO:0000256" key="1">
    <source>
        <dbReference type="SAM" id="Phobius"/>
    </source>
</evidence>
<accession>A0A381TL07</accession>
<dbReference type="GO" id="GO:0015128">
    <property type="term" value="F:gluconate transmembrane transporter activity"/>
    <property type="evidence" value="ECO:0007669"/>
    <property type="project" value="InterPro"/>
</dbReference>
<dbReference type="PANTHER" id="PTHR30354:SF25">
    <property type="entry name" value="INNER MEMBRANE PERMEASE YGBN"/>
    <property type="match status" value="1"/>
</dbReference>
<feature type="transmembrane region" description="Helical" evidence="1">
    <location>
        <begin position="29"/>
        <end position="47"/>
    </location>
</feature>
<name>A0A381TL07_9ZZZZ</name>
<reference evidence="2" key="1">
    <citation type="submission" date="2018-05" db="EMBL/GenBank/DDBJ databases">
        <authorList>
            <person name="Lanie J.A."/>
            <person name="Ng W.-L."/>
            <person name="Kazmierczak K.M."/>
            <person name="Andrzejewski T.M."/>
            <person name="Davidsen T.M."/>
            <person name="Wayne K.J."/>
            <person name="Tettelin H."/>
            <person name="Glass J.I."/>
            <person name="Rusch D."/>
            <person name="Podicherti R."/>
            <person name="Tsui H.-C.T."/>
            <person name="Winkler M.E."/>
        </authorList>
    </citation>
    <scope>NUCLEOTIDE SEQUENCE</scope>
</reference>
<gene>
    <name evidence="2" type="ORF">METZ01_LOCUS69619</name>
</gene>
<evidence type="ECO:0008006" key="3">
    <source>
        <dbReference type="Google" id="ProtNLM"/>
    </source>
</evidence>
<proteinExistence type="predicted"/>
<dbReference type="NCBIfam" id="TIGR00791">
    <property type="entry name" value="gntP"/>
    <property type="match status" value="1"/>
</dbReference>
<dbReference type="PIRSF" id="PIRSF002746">
    <property type="entry name" value="Gluconate_transporter"/>
    <property type="match status" value="1"/>
</dbReference>
<keyword evidence="1" id="KW-1133">Transmembrane helix</keyword>
<evidence type="ECO:0000313" key="2">
    <source>
        <dbReference type="EMBL" id="SVA16765.1"/>
    </source>
</evidence>